<dbReference type="SUPFAM" id="SSF56672">
    <property type="entry name" value="DNA/RNA polymerases"/>
    <property type="match status" value="1"/>
</dbReference>
<dbReference type="PANTHER" id="PTHR15503">
    <property type="entry name" value="LDOC1 RELATED"/>
    <property type="match status" value="1"/>
</dbReference>
<reference evidence="1" key="1">
    <citation type="submission" date="2023-03" db="EMBL/GenBank/DDBJ databases">
        <title>Electrophorus voltai genome.</title>
        <authorList>
            <person name="Bian C."/>
        </authorList>
    </citation>
    <scope>NUCLEOTIDE SEQUENCE</scope>
    <source>
        <strain evidence="1">CB-2022</strain>
        <tissue evidence="1">Muscle</tissue>
    </source>
</reference>
<dbReference type="Proteomes" id="UP001239994">
    <property type="component" value="Unassembled WGS sequence"/>
</dbReference>
<gene>
    <name evidence="1" type="ORF">P4O66_002736</name>
</gene>
<dbReference type="PANTHER" id="PTHR15503:SF22">
    <property type="entry name" value="TRANSPOSON TY3-I GAG POLYPROTEIN"/>
    <property type="match status" value="1"/>
</dbReference>
<evidence type="ECO:0000313" key="1">
    <source>
        <dbReference type="EMBL" id="KAK1787438.1"/>
    </source>
</evidence>
<keyword evidence="2" id="KW-1185">Reference proteome</keyword>
<dbReference type="EMBL" id="JAROKS010000023">
    <property type="protein sequence ID" value="KAK1787438.1"/>
    <property type="molecule type" value="Genomic_DNA"/>
</dbReference>
<dbReference type="InterPro" id="IPR032567">
    <property type="entry name" value="RTL1-rel"/>
</dbReference>
<name>A0AAD8YU56_9TELE</name>
<proteinExistence type="predicted"/>
<accession>A0AAD8YU56</accession>
<dbReference type="Gene3D" id="3.10.10.10">
    <property type="entry name" value="HIV Type 1 Reverse Transcriptase, subunit A, domain 1"/>
    <property type="match status" value="1"/>
</dbReference>
<evidence type="ECO:0008006" key="3">
    <source>
        <dbReference type="Google" id="ProtNLM"/>
    </source>
</evidence>
<organism evidence="1 2">
    <name type="scientific">Electrophorus voltai</name>
    <dbReference type="NCBI Taxonomy" id="2609070"/>
    <lineage>
        <taxon>Eukaryota</taxon>
        <taxon>Metazoa</taxon>
        <taxon>Chordata</taxon>
        <taxon>Craniata</taxon>
        <taxon>Vertebrata</taxon>
        <taxon>Euteleostomi</taxon>
        <taxon>Actinopterygii</taxon>
        <taxon>Neopterygii</taxon>
        <taxon>Teleostei</taxon>
        <taxon>Ostariophysi</taxon>
        <taxon>Gymnotiformes</taxon>
        <taxon>Gymnotoidei</taxon>
        <taxon>Gymnotidae</taxon>
        <taxon>Electrophorus</taxon>
    </lineage>
</organism>
<dbReference type="InterPro" id="IPR043502">
    <property type="entry name" value="DNA/RNA_pol_sf"/>
</dbReference>
<comment type="caution">
    <text evidence="1">The sequence shown here is derived from an EMBL/GenBank/DDBJ whole genome shotgun (WGS) entry which is preliminary data.</text>
</comment>
<evidence type="ECO:0000313" key="2">
    <source>
        <dbReference type="Proteomes" id="UP001239994"/>
    </source>
</evidence>
<dbReference type="AlphaFoldDB" id="A0AAD8YU56"/>
<sequence>MHRGPPKLFSGFLPPCGSLKQGQDEGGSLRWILGVHKVQLRGLEIIIPVPVANRGSVPGPAPGLRRVPKNMGDLAAHAALHVTGSMPDCPKRGRDSSFLLLTEKAPWLAVPGPPCVRWAQGCCRAVSACPNGGLGFAVLDWATSGATPLGRGYCQESYVTAHRVQGKRQSSLTNFVCALSRSEVVHAGGVVGGGVDGDLVAVVLQVKDAAGFVAALFHDAPLYHQLRVLSVRLQQVPYPAVGPPLSWGCKRSLMGHRQGRGRRPSEIRTGVGERQRWLLQWTEPTGAEEYQPGSTLPWSERTGQWGYEEVFSKARATVLPPHRGWDCTVDLLPRAPLPRHAKPYPLSHLEERDIEDYMQEALEQGFIRPSTSPLAARFFFVKKKGGGLWPCINYRALN</sequence>
<protein>
    <recommendedName>
        <fullName evidence="3">Reverse transcriptase domain-containing protein</fullName>
    </recommendedName>
</protein>